<feature type="compositionally biased region" description="Acidic residues" evidence="6">
    <location>
        <begin position="827"/>
        <end position="851"/>
    </location>
</feature>
<dbReference type="SUPFAM" id="SSF101936">
    <property type="entry name" value="DNA-binding pseudobarrel domain"/>
    <property type="match status" value="1"/>
</dbReference>
<dbReference type="Gene3D" id="2.40.330.10">
    <property type="entry name" value="DNA-binding pseudobarrel domain"/>
    <property type="match status" value="1"/>
</dbReference>
<dbReference type="SMART" id="SM01019">
    <property type="entry name" value="B3"/>
    <property type="match status" value="1"/>
</dbReference>
<comment type="caution">
    <text evidence="9">The sequence shown here is derived from an EMBL/GenBank/DDBJ whole genome shotgun (WGS) entry which is preliminary data.</text>
</comment>
<dbReference type="PANTHER" id="PTHR31140:SF81">
    <property type="entry name" value="B3 DOMAIN-CONTAINING TRANSCRIPTION FACTOR ABI3"/>
    <property type="match status" value="1"/>
</dbReference>
<dbReference type="EMBL" id="JACMSC010000008">
    <property type="protein sequence ID" value="KAG6509789.1"/>
    <property type="molecule type" value="Genomic_DNA"/>
</dbReference>
<keyword evidence="4" id="KW-0804">Transcription</keyword>
<feature type="region of interest" description="Disordered" evidence="6">
    <location>
        <begin position="33"/>
        <end position="55"/>
    </location>
</feature>
<keyword evidence="5" id="KW-0539">Nucleus</keyword>
<dbReference type="InterPro" id="IPR015300">
    <property type="entry name" value="DNA-bd_pseudobarrel_sf"/>
</dbReference>
<feature type="region of interest" description="Disordered" evidence="6">
    <location>
        <begin position="824"/>
        <end position="865"/>
    </location>
</feature>
<feature type="compositionally biased region" description="Basic residues" evidence="6">
    <location>
        <begin position="567"/>
        <end position="597"/>
    </location>
</feature>
<feature type="compositionally biased region" description="Gly residues" evidence="6">
    <location>
        <begin position="354"/>
        <end position="369"/>
    </location>
</feature>
<keyword evidence="10" id="KW-1185">Reference proteome</keyword>
<evidence type="ECO:0000256" key="5">
    <source>
        <dbReference type="ARBA" id="ARBA00023242"/>
    </source>
</evidence>
<gene>
    <name evidence="9" type="ORF">ZIOFF_027795</name>
</gene>
<organism evidence="9 10">
    <name type="scientific">Zingiber officinale</name>
    <name type="common">Ginger</name>
    <name type="synonym">Amomum zingiber</name>
    <dbReference type="NCBI Taxonomy" id="94328"/>
    <lineage>
        <taxon>Eukaryota</taxon>
        <taxon>Viridiplantae</taxon>
        <taxon>Streptophyta</taxon>
        <taxon>Embryophyta</taxon>
        <taxon>Tracheophyta</taxon>
        <taxon>Spermatophyta</taxon>
        <taxon>Magnoliopsida</taxon>
        <taxon>Liliopsida</taxon>
        <taxon>Zingiberales</taxon>
        <taxon>Zingiberaceae</taxon>
        <taxon>Zingiber</taxon>
    </lineage>
</organism>
<evidence type="ECO:0000313" key="9">
    <source>
        <dbReference type="EMBL" id="KAG6509789.1"/>
    </source>
</evidence>
<evidence type="ECO:0000256" key="3">
    <source>
        <dbReference type="ARBA" id="ARBA00023125"/>
    </source>
</evidence>
<keyword evidence="3" id="KW-0238">DNA-binding</keyword>
<feature type="compositionally biased region" description="Polar residues" evidence="6">
    <location>
        <begin position="607"/>
        <end position="638"/>
    </location>
</feature>
<accession>A0A8J5L8K6</accession>
<dbReference type="GO" id="GO:0003677">
    <property type="term" value="F:DNA binding"/>
    <property type="evidence" value="ECO:0007669"/>
    <property type="project" value="UniProtKB-KW"/>
</dbReference>
<feature type="region of interest" description="Disordered" evidence="6">
    <location>
        <begin position="555"/>
        <end position="664"/>
    </location>
</feature>
<dbReference type="InterPro" id="IPR044800">
    <property type="entry name" value="LEC2-like"/>
</dbReference>
<keyword evidence="7" id="KW-0472">Membrane</keyword>
<dbReference type="AlphaFoldDB" id="A0A8J5L8K6"/>
<feature type="domain" description="TF-B3" evidence="8">
    <location>
        <begin position="678"/>
        <end position="774"/>
    </location>
</feature>
<evidence type="ECO:0000313" key="10">
    <source>
        <dbReference type="Proteomes" id="UP000734854"/>
    </source>
</evidence>
<reference evidence="9 10" key="1">
    <citation type="submission" date="2020-08" db="EMBL/GenBank/DDBJ databases">
        <title>Plant Genome Project.</title>
        <authorList>
            <person name="Zhang R.-G."/>
        </authorList>
    </citation>
    <scope>NUCLEOTIDE SEQUENCE [LARGE SCALE GENOMIC DNA]</scope>
    <source>
        <tissue evidence="9">Rhizome</tissue>
    </source>
</reference>
<comment type="subcellular location">
    <subcellularLocation>
        <location evidence="1">Nucleus</location>
    </subcellularLocation>
</comment>
<keyword evidence="2" id="KW-0805">Transcription regulation</keyword>
<evidence type="ECO:0000256" key="6">
    <source>
        <dbReference type="SAM" id="MobiDB-lite"/>
    </source>
</evidence>
<feature type="region of interest" description="Disordered" evidence="6">
    <location>
        <begin position="346"/>
        <end position="380"/>
    </location>
</feature>
<evidence type="ECO:0000256" key="7">
    <source>
        <dbReference type="SAM" id="Phobius"/>
    </source>
</evidence>
<feature type="transmembrane region" description="Helical" evidence="7">
    <location>
        <begin position="117"/>
        <end position="136"/>
    </location>
</feature>
<keyword evidence="7" id="KW-1133">Transmembrane helix</keyword>
<dbReference type="Pfam" id="PF02362">
    <property type="entry name" value="B3"/>
    <property type="match status" value="1"/>
</dbReference>
<dbReference type="PANTHER" id="PTHR31140">
    <property type="entry name" value="B3 DOMAIN-CONTAINING TRANSCRIPTION FACTOR ABI3"/>
    <property type="match status" value="1"/>
</dbReference>
<evidence type="ECO:0000256" key="1">
    <source>
        <dbReference type="ARBA" id="ARBA00004123"/>
    </source>
</evidence>
<evidence type="ECO:0000256" key="2">
    <source>
        <dbReference type="ARBA" id="ARBA00023015"/>
    </source>
</evidence>
<name>A0A8J5L8K6_ZINOF</name>
<dbReference type="GO" id="GO:0003700">
    <property type="term" value="F:DNA-binding transcription factor activity"/>
    <property type="evidence" value="ECO:0007669"/>
    <property type="project" value="InterPro"/>
</dbReference>
<proteinExistence type="predicted"/>
<sequence>MCLPRDTLVAASLTPMCMLPVVTLAPMEQQLGRHAPSAAARGQRSRTRASGGWTTENARGVLESPRVSEEEQRMAEAPRGVSTELPTLGCCLWFRIKDFYPITVVDMCFTSATKQCFSWVPFLPCIIIITVSLLPWRRQQQLLLSHQIFGPYLLYYYDACPCCHARTIAFYSSSYPLCFQLLFSWELLVPPPQVTPSFRLLWGIVEMEGELMGEVEANFDDGNLVVDMDAGDDFFFSEDAFASIPTDFSCFSMLPPQPPTETFSPSTTTFKPKGSILSSSSSTASSSSSTSWSSLLQAPEVGAAAASDNAAMVEPASLLDLPQGEISDDMSFFTNFEGLFDLEDSRPDLHGSTSEGGGVAGGCCGGTQEDGGEGEEKGKEAGGFSDELAKVFFEWLRSNKESISPEDLRSIRLNRSTIESAARRLGRNKQGRIQLLKLILAWVQHNHLRRNPLHPLAPPPHPPLVDYQPMQSPPYTHQLDYNYGSNWFPGADMMAYGGDMFSGATAPYPYHHYGGGGGHLAGPVLSQFAPFPGAAMVGAFPPMFLQGQAVLDGGTTTGVSKTEEARRKRMARQQRRLASLHHYHHHQRHHRGQRQHAQRSPEVSAAGASSNPSTARNWDFRTNMTKTRSTSSNTQLMQSLIGDQAPPPPKKTPQADGAVSNSLMRPGLKGEKNLKFLLQKVLKQSDVGSLGRIVLPKKEAEMHLPELDARDGISIAMEDIGTSQLAVVLYANDSIEEISISGDFVRCNGLQEGDFIVIYSDVKSGKYVIAFTVSLKGFHISRILISTAGDMKRVYAADSRSEGMLLKWLWLLGMKKLLRKRAREYHSDEDDVDKEFLEDPPSDDEKDEDLGVGDYGSRGSKGNEE</sequence>
<evidence type="ECO:0000259" key="8">
    <source>
        <dbReference type="SMART" id="SM01019"/>
    </source>
</evidence>
<dbReference type="Proteomes" id="UP000734854">
    <property type="component" value="Unassembled WGS sequence"/>
</dbReference>
<evidence type="ECO:0000256" key="4">
    <source>
        <dbReference type="ARBA" id="ARBA00023163"/>
    </source>
</evidence>
<dbReference type="GO" id="GO:0005634">
    <property type="term" value="C:nucleus"/>
    <property type="evidence" value="ECO:0007669"/>
    <property type="project" value="UniProtKB-SubCell"/>
</dbReference>
<keyword evidence="7" id="KW-0812">Transmembrane</keyword>
<protein>
    <recommendedName>
        <fullName evidence="8">TF-B3 domain-containing protein</fullName>
    </recommendedName>
</protein>
<dbReference type="InterPro" id="IPR003340">
    <property type="entry name" value="B3_DNA-bd"/>
</dbReference>